<sequence>MSELGININNIEYYNDYRKITLFKNRIFRANKINTHDKDFHESEKQKEKQVEGTIKTLLPHFSHGIPLRVINTARFLN</sequence>
<protein>
    <submittedName>
        <fullName evidence="1">Uncharacterized protein</fullName>
    </submittedName>
</protein>
<gene>
    <name evidence="1" type="ORF">S01H1_31186</name>
</gene>
<feature type="non-terminal residue" evidence="1">
    <location>
        <position position="78"/>
    </location>
</feature>
<organism evidence="1">
    <name type="scientific">marine sediment metagenome</name>
    <dbReference type="NCBI Taxonomy" id="412755"/>
    <lineage>
        <taxon>unclassified sequences</taxon>
        <taxon>metagenomes</taxon>
        <taxon>ecological metagenomes</taxon>
    </lineage>
</organism>
<proteinExistence type="predicted"/>
<dbReference type="AlphaFoldDB" id="X0TMP4"/>
<comment type="caution">
    <text evidence="1">The sequence shown here is derived from an EMBL/GenBank/DDBJ whole genome shotgun (WGS) entry which is preliminary data.</text>
</comment>
<accession>X0TMP4</accession>
<evidence type="ECO:0000313" key="1">
    <source>
        <dbReference type="EMBL" id="GAF88531.1"/>
    </source>
</evidence>
<name>X0TMP4_9ZZZZ</name>
<reference evidence="1" key="1">
    <citation type="journal article" date="2014" name="Front. Microbiol.">
        <title>High frequency of phylogenetically diverse reductive dehalogenase-homologous genes in deep subseafloor sedimentary metagenomes.</title>
        <authorList>
            <person name="Kawai M."/>
            <person name="Futagami T."/>
            <person name="Toyoda A."/>
            <person name="Takaki Y."/>
            <person name="Nishi S."/>
            <person name="Hori S."/>
            <person name="Arai W."/>
            <person name="Tsubouchi T."/>
            <person name="Morono Y."/>
            <person name="Uchiyama I."/>
            <person name="Ito T."/>
            <person name="Fujiyama A."/>
            <person name="Inagaki F."/>
            <person name="Takami H."/>
        </authorList>
    </citation>
    <scope>NUCLEOTIDE SEQUENCE</scope>
    <source>
        <strain evidence="1">Expedition CK06-06</strain>
    </source>
</reference>
<dbReference type="EMBL" id="BARS01019228">
    <property type="protein sequence ID" value="GAF88531.1"/>
    <property type="molecule type" value="Genomic_DNA"/>
</dbReference>